<proteinExistence type="predicted"/>
<dbReference type="Pfam" id="PF00512">
    <property type="entry name" value="HisKA"/>
    <property type="match status" value="1"/>
</dbReference>
<dbReference type="Gene3D" id="3.30.565.10">
    <property type="entry name" value="Histidine kinase-like ATPase, C-terminal domain"/>
    <property type="match status" value="1"/>
</dbReference>
<dbReference type="Pfam" id="PF02518">
    <property type="entry name" value="HATPase_c"/>
    <property type="match status" value="1"/>
</dbReference>
<evidence type="ECO:0000313" key="17">
    <source>
        <dbReference type="EMBL" id="SHF66575.1"/>
    </source>
</evidence>
<dbReference type="PROSITE" id="PS50885">
    <property type="entry name" value="HAMP"/>
    <property type="match status" value="1"/>
</dbReference>
<evidence type="ECO:0000256" key="14">
    <source>
        <dbReference type="SAM" id="Phobius"/>
    </source>
</evidence>
<gene>
    <name evidence="17" type="ORF">SAMN02746089_02342</name>
</gene>
<evidence type="ECO:0000313" key="18">
    <source>
        <dbReference type="Proteomes" id="UP000184088"/>
    </source>
</evidence>
<evidence type="ECO:0000256" key="9">
    <source>
        <dbReference type="ARBA" id="ARBA00022777"/>
    </source>
</evidence>
<keyword evidence="5" id="KW-0597">Phosphoprotein</keyword>
<dbReference type="PRINTS" id="PR00344">
    <property type="entry name" value="BCTRLSENSOR"/>
</dbReference>
<keyword evidence="6" id="KW-0808">Transferase</keyword>
<dbReference type="PANTHER" id="PTHR45528:SF1">
    <property type="entry name" value="SENSOR HISTIDINE KINASE CPXA"/>
    <property type="match status" value="1"/>
</dbReference>
<feature type="transmembrane region" description="Helical" evidence="14">
    <location>
        <begin position="136"/>
        <end position="158"/>
    </location>
</feature>
<feature type="transmembrane region" description="Helical" evidence="14">
    <location>
        <begin position="12"/>
        <end position="36"/>
    </location>
</feature>
<sequence>MKQSSLFKRLMHINMLLVLITILIVTGLLIQLFTGFYYNEKKNALLEESRKLNNTFASILMGNIIPGSLAYELKFIDQYLNARIWLLDRRGIVYTVSTSQDRQAVGLKLSLDEVKEVLSGKVVVIRGSFGGMFKTPVLTVGSPVYFGNAIIGAIFMHAPIYEIQAALYRIYIIIAISALAAVVVALILSYISAQKLSKPLVAISKAAKGIAKGNFDIRVAVDSSDEIGELAKSFNMMANELQHLEEMRKGFVANVSHELRSPLTSIIGYLDGIIDGTIPESDRNRYLRVVKSESERLSRLVSDLLNLAELEAGIKLNLRNFDINELIRRVLIKLEGKIDARGLDVEVDFAKDYMYVEADPDRIEQVLINLLDNAIKFSKEAGRIAIKTYQKDGLAYVSVEDNGIGIKEEDLPFIWDRFYKADKSRESKVEGSGLGLSIVKSIIESHGGDINVESRYGEGTKFTFTLKVA</sequence>
<dbReference type="InterPro" id="IPR050398">
    <property type="entry name" value="HssS/ArlS-like"/>
</dbReference>
<dbReference type="GO" id="GO:0005524">
    <property type="term" value="F:ATP binding"/>
    <property type="evidence" value="ECO:0007669"/>
    <property type="project" value="UniProtKB-KW"/>
</dbReference>
<evidence type="ECO:0000256" key="3">
    <source>
        <dbReference type="ARBA" id="ARBA00012438"/>
    </source>
</evidence>
<dbReference type="Proteomes" id="UP000184088">
    <property type="component" value="Unassembled WGS sequence"/>
</dbReference>
<dbReference type="SMART" id="SM00388">
    <property type="entry name" value="HisKA"/>
    <property type="match status" value="1"/>
</dbReference>
<evidence type="ECO:0000256" key="11">
    <source>
        <dbReference type="ARBA" id="ARBA00022989"/>
    </source>
</evidence>
<keyword evidence="13 14" id="KW-0472">Membrane</keyword>
<dbReference type="SUPFAM" id="SSF55874">
    <property type="entry name" value="ATPase domain of HSP90 chaperone/DNA topoisomerase II/histidine kinase"/>
    <property type="match status" value="1"/>
</dbReference>
<keyword evidence="11 14" id="KW-1133">Transmembrane helix</keyword>
<dbReference type="InterPro" id="IPR003594">
    <property type="entry name" value="HATPase_dom"/>
</dbReference>
<evidence type="ECO:0000259" key="16">
    <source>
        <dbReference type="PROSITE" id="PS50885"/>
    </source>
</evidence>
<dbReference type="EC" id="2.7.13.3" evidence="3"/>
<feature type="domain" description="HAMP" evidence="16">
    <location>
        <begin position="194"/>
        <end position="246"/>
    </location>
</feature>
<evidence type="ECO:0000259" key="15">
    <source>
        <dbReference type="PROSITE" id="PS50109"/>
    </source>
</evidence>
<comment type="catalytic activity">
    <reaction evidence="1">
        <text>ATP + protein L-histidine = ADP + protein N-phospho-L-histidine.</text>
        <dbReference type="EC" id="2.7.13.3"/>
    </reaction>
</comment>
<evidence type="ECO:0000256" key="4">
    <source>
        <dbReference type="ARBA" id="ARBA00022475"/>
    </source>
</evidence>
<evidence type="ECO:0000256" key="6">
    <source>
        <dbReference type="ARBA" id="ARBA00022679"/>
    </source>
</evidence>
<dbReference type="EMBL" id="FQVH01000036">
    <property type="protein sequence ID" value="SHF66575.1"/>
    <property type="molecule type" value="Genomic_DNA"/>
</dbReference>
<dbReference type="PROSITE" id="PS50109">
    <property type="entry name" value="HIS_KIN"/>
    <property type="match status" value="1"/>
</dbReference>
<dbReference type="SMART" id="SM00304">
    <property type="entry name" value="HAMP"/>
    <property type="match status" value="1"/>
</dbReference>
<evidence type="ECO:0000256" key="5">
    <source>
        <dbReference type="ARBA" id="ARBA00022553"/>
    </source>
</evidence>
<dbReference type="InterPro" id="IPR003660">
    <property type="entry name" value="HAMP_dom"/>
</dbReference>
<dbReference type="FunFam" id="1.10.287.130:FF:000001">
    <property type="entry name" value="Two-component sensor histidine kinase"/>
    <property type="match status" value="1"/>
</dbReference>
<dbReference type="InterPro" id="IPR003661">
    <property type="entry name" value="HisK_dim/P_dom"/>
</dbReference>
<keyword evidence="4" id="KW-1003">Cell membrane</keyword>
<dbReference type="Pfam" id="PF00672">
    <property type="entry name" value="HAMP"/>
    <property type="match status" value="1"/>
</dbReference>
<dbReference type="RefSeq" id="WP_073345606.1">
    <property type="nucleotide sequence ID" value="NZ_FQVH01000036.1"/>
</dbReference>
<dbReference type="STRING" id="1121256.SAMN02746089_02342"/>
<keyword evidence="7 14" id="KW-0812">Transmembrane</keyword>
<dbReference type="CDD" id="cd00075">
    <property type="entry name" value="HATPase"/>
    <property type="match status" value="1"/>
</dbReference>
<dbReference type="CDD" id="cd00082">
    <property type="entry name" value="HisKA"/>
    <property type="match status" value="1"/>
</dbReference>
<dbReference type="InterPro" id="IPR036890">
    <property type="entry name" value="HATPase_C_sf"/>
</dbReference>
<protein>
    <recommendedName>
        <fullName evidence="3">histidine kinase</fullName>
        <ecNumber evidence="3">2.7.13.3</ecNumber>
    </recommendedName>
</protein>
<evidence type="ECO:0000256" key="13">
    <source>
        <dbReference type="ARBA" id="ARBA00023136"/>
    </source>
</evidence>
<dbReference type="InterPro" id="IPR004358">
    <property type="entry name" value="Sig_transdc_His_kin-like_C"/>
</dbReference>
<dbReference type="OrthoDB" id="9796330at2"/>
<dbReference type="Gene3D" id="6.10.340.10">
    <property type="match status" value="1"/>
</dbReference>
<dbReference type="InterPro" id="IPR036097">
    <property type="entry name" value="HisK_dim/P_sf"/>
</dbReference>
<keyword evidence="18" id="KW-1185">Reference proteome</keyword>
<dbReference type="PANTHER" id="PTHR45528">
    <property type="entry name" value="SENSOR HISTIDINE KINASE CPXA"/>
    <property type="match status" value="1"/>
</dbReference>
<dbReference type="InterPro" id="IPR005467">
    <property type="entry name" value="His_kinase_dom"/>
</dbReference>
<dbReference type="FunFam" id="3.30.565.10:FF:000006">
    <property type="entry name" value="Sensor histidine kinase WalK"/>
    <property type="match status" value="1"/>
</dbReference>
<name>A0A1M5DI52_9THEO</name>
<dbReference type="Gene3D" id="1.10.287.130">
    <property type="match status" value="1"/>
</dbReference>
<dbReference type="GO" id="GO:0000155">
    <property type="term" value="F:phosphorelay sensor kinase activity"/>
    <property type="evidence" value="ECO:0007669"/>
    <property type="project" value="InterPro"/>
</dbReference>
<dbReference type="SUPFAM" id="SSF158472">
    <property type="entry name" value="HAMP domain-like"/>
    <property type="match status" value="1"/>
</dbReference>
<dbReference type="CDD" id="cd06225">
    <property type="entry name" value="HAMP"/>
    <property type="match status" value="1"/>
</dbReference>
<feature type="transmembrane region" description="Helical" evidence="14">
    <location>
        <begin position="170"/>
        <end position="191"/>
    </location>
</feature>
<comment type="subcellular location">
    <subcellularLocation>
        <location evidence="2">Cell membrane</location>
        <topology evidence="2">Multi-pass membrane protein</topology>
    </subcellularLocation>
</comment>
<keyword evidence="10" id="KW-0067">ATP-binding</keyword>
<keyword evidence="8" id="KW-0547">Nucleotide-binding</keyword>
<evidence type="ECO:0000256" key="8">
    <source>
        <dbReference type="ARBA" id="ARBA00022741"/>
    </source>
</evidence>
<evidence type="ECO:0000256" key="7">
    <source>
        <dbReference type="ARBA" id="ARBA00022692"/>
    </source>
</evidence>
<evidence type="ECO:0000256" key="1">
    <source>
        <dbReference type="ARBA" id="ARBA00000085"/>
    </source>
</evidence>
<evidence type="ECO:0000256" key="2">
    <source>
        <dbReference type="ARBA" id="ARBA00004651"/>
    </source>
</evidence>
<keyword evidence="9" id="KW-0418">Kinase</keyword>
<accession>A0A1M5DI52</accession>
<keyword evidence="12" id="KW-0902">Two-component regulatory system</keyword>
<feature type="domain" description="Histidine kinase" evidence="15">
    <location>
        <begin position="254"/>
        <end position="469"/>
    </location>
</feature>
<dbReference type="SUPFAM" id="SSF47384">
    <property type="entry name" value="Homodimeric domain of signal transducing histidine kinase"/>
    <property type="match status" value="1"/>
</dbReference>
<dbReference type="AlphaFoldDB" id="A0A1M5DI52"/>
<reference evidence="17 18" key="1">
    <citation type="submission" date="2016-11" db="EMBL/GenBank/DDBJ databases">
        <authorList>
            <person name="Jaros S."/>
            <person name="Januszkiewicz K."/>
            <person name="Wedrychowicz H."/>
        </authorList>
    </citation>
    <scope>NUCLEOTIDE SEQUENCE [LARGE SCALE GENOMIC DNA]</scope>
    <source>
        <strain evidence="17 18">DSM 17918</strain>
    </source>
</reference>
<dbReference type="SMART" id="SM00387">
    <property type="entry name" value="HATPase_c"/>
    <property type="match status" value="1"/>
</dbReference>
<evidence type="ECO:0000256" key="10">
    <source>
        <dbReference type="ARBA" id="ARBA00022840"/>
    </source>
</evidence>
<dbReference type="GO" id="GO:0005886">
    <property type="term" value="C:plasma membrane"/>
    <property type="evidence" value="ECO:0007669"/>
    <property type="project" value="UniProtKB-SubCell"/>
</dbReference>
<organism evidence="17 18">
    <name type="scientific">Caldanaerobius fijiensis DSM 17918</name>
    <dbReference type="NCBI Taxonomy" id="1121256"/>
    <lineage>
        <taxon>Bacteria</taxon>
        <taxon>Bacillati</taxon>
        <taxon>Bacillota</taxon>
        <taxon>Clostridia</taxon>
        <taxon>Thermoanaerobacterales</taxon>
        <taxon>Thermoanaerobacteraceae</taxon>
        <taxon>Caldanaerobius</taxon>
    </lineage>
</organism>
<evidence type="ECO:0000256" key="12">
    <source>
        <dbReference type="ARBA" id="ARBA00023012"/>
    </source>
</evidence>